<evidence type="ECO:0000256" key="1">
    <source>
        <dbReference type="SAM" id="SignalP"/>
    </source>
</evidence>
<feature type="signal peptide" evidence="1">
    <location>
        <begin position="1"/>
        <end position="24"/>
    </location>
</feature>
<dbReference type="Gene3D" id="1.10.1330.10">
    <property type="entry name" value="Dockerin domain"/>
    <property type="match status" value="1"/>
</dbReference>
<proteinExistence type="predicted"/>
<evidence type="ECO:0008006" key="4">
    <source>
        <dbReference type="Google" id="ProtNLM"/>
    </source>
</evidence>
<reference evidence="2 3" key="1">
    <citation type="submission" date="2019-02" db="EMBL/GenBank/DDBJ databases">
        <title>Deep-cultivation of Planctomycetes and their phenomic and genomic characterization uncovers novel biology.</title>
        <authorList>
            <person name="Wiegand S."/>
            <person name="Jogler M."/>
            <person name="Boedeker C."/>
            <person name="Pinto D."/>
            <person name="Vollmers J."/>
            <person name="Rivas-Marin E."/>
            <person name="Kohn T."/>
            <person name="Peeters S.H."/>
            <person name="Heuer A."/>
            <person name="Rast P."/>
            <person name="Oberbeckmann S."/>
            <person name="Bunk B."/>
            <person name="Jeske O."/>
            <person name="Meyerdierks A."/>
            <person name="Storesund J.E."/>
            <person name="Kallscheuer N."/>
            <person name="Luecker S."/>
            <person name="Lage O.M."/>
            <person name="Pohl T."/>
            <person name="Merkel B.J."/>
            <person name="Hornburger P."/>
            <person name="Mueller R.-W."/>
            <person name="Bruemmer F."/>
            <person name="Labrenz M."/>
            <person name="Spormann A.M."/>
            <person name="Op den Camp H."/>
            <person name="Overmann J."/>
            <person name="Amann R."/>
            <person name="Jetten M.S.M."/>
            <person name="Mascher T."/>
            <person name="Medema M.H."/>
            <person name="Devos D.P."/>
            <person name="Kaster A.-K."/>
            <person name="Ovreas L."/>
            <person name="Rohde M."/>
            <person name="Galperin M.Y."/>
            <person name="Jogler C."/>
        </authorList>
    </citation>
    <scope>NUCLEOTIDE SEQUENCE [LARGE SCALE GENOMIC DNA]</scope>
    <source>
        <strain evidence="2 3">Pan181</strain>
    </source>
</reference>
<keyword evidence="3" id="KW-1185">Reference proteome</keyword>
<protein>
    <recommendedName>
        <fullName evidence="4">Dockerin domain-containing protein</fullName>
    </recommendedName>
</protein>
<evidence type="ECO:0000313" key="2">
    <source>
        <dbReference type="EMBL" id="QDU53830.1"/>
    </source>
</evidence>
<dbReference type="KEGG" id="amuc:Pan181_00080"/>
<name>A0A518AGH4_9BACT</name>
<keyword evidence="1" id="KW-0732">Signal</keyword>
<dbReference type="RefSeq" id="WP_145244883.1">
    <property type="nucleotide sequence ID" value="NZ_CP036278.1"/>
</dbReference>
<dbReference type="InterPro" id="IPR018247">
    <property type="entry name" value="EF_Hand_1_Ca_BS"/>
</dbReference>
<dbReference type="InterPro" id="IPR036439">
    <property type="entry name" value="Dockerin_dom_sf"/>
</dbReference>
<gene>
    <name evidence="2" type="ORF">Pan181_00080</name>
</gene>
<dbReference type="Proteomes" id="UP000315750">
    <property type="component" value="Chromosome"/>
</dbReference>
<evidence type="ECO:0000313" key="3">
    <source>
        <dbReference type="Proteomes" id="UP000315750"/>
    </source>
</evidence>
<dbReference type="PROSITE" id="PS00018">
    <property type="entry name" value="EF_HAND_1"/>
    <property type="match status" value="1"/>
</dbReference>
<feature type="chain" id="PRO_5021864345" description="Dockerin domain-containing protein" evidence="1">
    <location>
        <begin position="25"/>
        <end position="348"/>
    </location>
</feature>
<sequence length="348" mass="37373" precursor="true">MRCMITTIAVLAIAGLIGASDCQAHNGGVLLQLRNGQIDVGADSEQTGMPPNFETNVFTSLLNSVTYAQDLPSYLSLSNPPEGTEALPKGTDIYWDFLPMTINGATSNLWYWDGQGTSIDSVQFEQVPQAGVTMSLYNIDDSQSATVTGTAELVPGALLGTTSTTDDRLRLHYHNYYLLDDGDGVLPTTVPEGAYLIAMRLRMAGATPSDPFFVLASTFPLASNSLESVEAAYAWVDANQHELILPGDYNYDGQVDLDDYAVWKEQFGSDLTNFAGGNLADGNSDGQVDLADYTVWRDHLMDPAVAPTMAAVPEPSTKPLLLMCLLIAGVLSGKRARHPAKPVGILKD</sequence>
<dbReference type="GO" id="GO:0000272">
    <property type="term" value="P:polysaccharide catabolic process"/>
    <property type="evidence" value="ECO:0007669"/>
    <property type="project" value="InterPro"/>
</dbReference>
<dbReference type="AlphaFoldDB" id="A0A518AGH4"/>
<accession>A0A518AGH4</accession>
<dbReference type="SUPFAM" id="SSF63446">
    <property type="entry name" value="Type I dockerin domain"/>
    <property type="match status" value="1"/>
</dbReference>
<dbReference type="EMBL" id="CP036278">
    <property type="protein sequence ID" value="QDU53830.1"/>
    <property type="molecule type" value="Genomic_DNA"/>
</dbReference>
<dbReference type="OrthoDB" id="259932at2"/>
<organism evidence="2 3">
    <name type="scientific">Aeoliella mucimassa</name>
    <dbReference type="NCBI Taxonomy" id="2527972"/>
    <lineage>
        <taxon>Bacteria</taxon>
        <taxon>Pseudomonadati</taxon>
        <taxon>Planctomycetota</taxon>
        <taxon>Planctomycetia</taxon>
        <taxon>Pirellulales</taxon>
        <taxon>Lacipirellulaceae</taxon>
        <taxon>Aeoliella</taxon>
    </lineage>
</organism>